<accession>A0A077W8I7</accession>
<feature type="compositionally biased region" description="Polar residues" evidence="6">
    <location>
        <begin position="805"/>
        <end position="815"/>
    </location>
</feature>
<dbReference type="Gene3D" id="2.30.29.30">
    <property type="entry name" value="Pleckstrin-homology domain (PH domain)/Phosphotyrosine-binding domain (PTB)"/>
    <property type="match status" value="2"/>
</dbReference>
<dbReference type="PROSITE" id="PS50003">
    <property type="entry name" value="PH_DOMAIN"/>
    <property type="match status" value="1"/>
</dbReference>
<comment type="similarity">
    <text evidence="2">Belongs to the YSP2 family.</text>
</comment>
<feature type="transmembrane region" description="Helical" evidence="7">
    <location>
        <begin position="1041"/>
        <end position="1062"/>
    </location>
</feature>
<dbReference type="Pfam" id="PF00169">
    <property type="entry name" value="PH"/>
    <property type="match status" value="1"/>
</dbReference>
<feature type="compositionally biased region" description="Low complexity" evidence="6">
    <location>
        <begin position="429"/>
        <end position="444"/>
    </location>
</feature>
<dbReference type="Pfam" id="PF16016">
    <property type="entry name" value="VASt"/>
    <property type="match status" value="1"/>
</dbReference>
<evidence type="ECO:0000256" key="7">
    <source>
        <dbReference type="SAM" id="Phobius"/>
    </source>
</evidence>
<keyword evidence="3 7" id="KW-0812">Transmembrane</keyword>
<evidence type="ECO:0000256" key="3">
    <source>
        <dbReference type="ARBA" id="ARBA00022692"/>
    </source>
</evidence>
<dbReference type="AlphaFoldDB" id="A0A077W8I7"/>
<feature type="compositionally biased region" description="Low complexity" evidence="6">
    <location>
        <begin position="776"/>
        <end position="799"/>
    </location>
</feature>
<dbReference type="InterPro" id="IPR001849">
    <property type="entry name" value="PH_domain"/>
</dbReference>
<feature type="region of interest" description="Disordered" evidence="6">
    <location>
        <begin position="732"/>
        <end position="819"/>
    </location>
</feature>
<gene>
    <name evidence="10" type="ORF">LRAMOSA01073</name>
</gene>
<evidence type="ECO:0000259" key="9">
    <source>
        <dbReference type="PROSITE" id="PS51778"/>
    </source>
</evidence>
<dbReference type="GO" id="GO:0005886">
    <property type="term" value="C:plasma membrane"/>
    <property type="evidence" value="ECO:0007669"/>
    <property type="project" value="TreeGrafter"/>
</dbReference>
<evidence type="ECO:0000256" key="5">
    <source>
        <dbReference type="ARBA" id="ARBA00023136"/>
    </source>
</evidence>
<dbReference type="Gene3D" id="1.20.1270.60">
    <property type="entry name" value="Arfaptin homology (AH) domain/BAR domain"/>
    <property type="match status" value="1"/>
</dbReference>
<dbReference type="InterPro" id="IPR004182">
    <property type="entry name" value="GRAM"/>
</dbReference>
<evidence type="ECO:0000256" key="4">
    <source>
        <dbReference type="ARBA" id="ARBA00022989"/>
    </source>
</evidence>
<dbReference type="InterPro" id="IPR051482">
    <property type="entry name" value="Cholesterol_transport"/>
</dbReference>
<organism evidence="10">
    <name type="scientific">Lichtheimia ramosa</name>
    <dbReference type="NCBI Taxonomy" id="688394"/>
    <lineage>
        <taxon>Eukaryota</taxon>
        <taxon>Fungi</taxon>
        <taxon>Fungi incertae sedis</taxon>
        <taxon>Mucoromycota</taxon>
        <taxon>Mucoromycotina</taxon>
        <taxon>Mucoromycetes</taxon>
        <taxon>Mucorales</taxon>
        <taxon>Lichtheimiaceae</taxon>
        <taxon>Lichtheimia</taxon>
    </lineage>
</organism>
<dbReference type="InterPro" id="IPR004148">
    <property type="entry name" value="BAR_dom"/>
</dbReference>
<evidence type="ECO:0000313" key="10">
    <source>
        <dbReference type="EMBL" id="CDS03672.1"/>
    </source>
</evidence>
<dbReference type="GO" id="GO:0032934">
    <property type="term" value="F:sterol binding"/>
    <property type="evidence" value="ECO:0007669"/>
    <property type="project" value="TreeGrafter"/>
</dbReference>
<evidence type="ECO:0000259" key="8">
    <source>
        <dbReference type="PROSITE" id="PS50003"/>
    </source>
</evidence>
<dbReference type="PROSITE" id="PS51778">
    <property type="entry name" value="VAST"/>
    <property type="match status" value="1"/>
</dbReference>
<evidence type="ECO:0000256" key="1">
    <source>
        <dbReference type="ARBA" id="ARBA00004167"/>
    </source>
</evidence>
<evidence type="ECO:0000256" key="2">
    <source>
        <dbReference type="ARBA" id="ARBA00006582"/>
    </source>
</evidence>
<feature type="compositionally biased region" description="Polar residues" evidence="6">
    <location>
        <begin position="752"/>
        <end position="775"/>
    </location>
</feature>
<dbReference type="PANTHER" id="PTHR23319:SF4">
    <property type="entry name" value="GRAM DOMAIN CONTAINING 1B, ISOFORM E"/>
    <property type="match status" value="1"/>
</dbReference>
<comment type="subcellular location">
    <subcellularLocation>
        <location evidence="1">Membrane</location>
        <topology evidence="1">Single-pass membrane protein</topology>
    </subcellularLocation>
</comment>
<dbReference type="InterPro" id="IPR011993">
    <property type="entry name" value="PH-like_dom_sf"/>
</dbReference>
<feature type="domain" description="VASt" evidence="9">
    <location>
        <begin position="831"/>
        <end position="1009"/>
    </location>
</feature>
<protein>
    <submittedName>
        <fullName evidence="10">Uncharacterized protein</fullName>
    </submittedName>
</protein>
<feature type="compositionally biased region" description="Polar residues" evidence="6">
    <location>
        <begin position="184"/>
        <end position="193"/>
    </location>
</feature>
<reference evidence="10" key="1">
    <citation type="journal article" date="2014" name="Genome Announc.">
        <title>De novo whole-genome sequence and genome annotation of Lichtheimia ramosa.</title>
        <authorList>
            <person name="Linde J."/>
            <person name="Schwartze V."/>
            <person name="Binder U."/>
            <person name="Lass-Florl C."/>
            <person name="Voigt K."/>
            <person name="Horn F."/>
        </authorList>
    </citation>
    <scope>NUCLEOTIDE SEQUENCE</scope>
    <source>
        <strain evidence="10">JMRC FSU:6197</strain>
    </source>
</reference>
<keyword evidence="5 7" id="KW-0472">Membrane</keyword>
<dbReference type="GO" id="GO:0005789">
    <property type="term" value="C:endoplasmic reticulum membrane"/>
    <property type="evidence" value="ECO:0007669"/>
    <property type="project" value="TreeGrafter"/>
</dbReference>
<dbReference type="SUPFAM" id="SSF50729">
    <property type="entry name" value="PH domain-like"/>
    <property type="match status" value="1"/>
</dbReference>
<dbReference type="EMBL" id="LK023313">
    <property type="protein sequence ID" value="CDS03672.1"/>
    <property type="molecule type" value="Genomic_DNA"/>
</dbReference>
<dbReference type="GO" id="GO:0140268">
    <property type="term" value="C:endoplasmic reticulum-plasma membrane contact site"/>
    <property type="evidence" value="ECO:0007669"/>
    <property type="project" value="TreeGrafter"/>
</dbReference>
<dbReference type="GO" id="GO:0032366">
    <property type="term" value="P:intracellular sterol transport"/>
    <property type="evidence" value="ECO:0007669"/>
    <property type="project" value="TreeGrafter"/>
</dbReference>
<dbReference type="SMART" id="SM00233">
    <property type="entry name" value="PH"/>
    <property type="match status" value="1"/>
</dbReference>
<dbReference type="OrthoDB" id="10070851at2759"/>
<dbReference type="PANTHER" id="PTHR23319">
    <property type="entry name" value="GRAM DOMAIN CONTAINING 1B, ISOFORM E"/>
    <property type="match status" value="1"/>
</dbReference>
<feature type="domain" description="PH" evidence="8">
    <location>
        <begin position="240"/>
        <end position="344"/>
    </location>
</feature>
<dbReference type="GO" id="GO:0120015">
    <property type="term" value="F:sterol transfer activity"/>
    <property type="evidence" value="ECO:0007669"/>
    <property type="project" value="TreeGrafter"/>
</dbReference>
<dbReference type="InterPro" id="IPR031968">
    <property type="entry name" value="VASt"/>
</dbReference>
<feature type="compositionally biased region" description="Low complexity" evidence="6">
    <location>
        <begin position="460"/>
        <end position="473"/>
    </location>
</feature>
<keyword evidence="4 7" id="KW-1133">Transmembrane helix</keyword>
<dbReference type="Pfam" id="PF16746">
    <property type="entry name" value="BAR_3"/>
    <property type="match status" value="1"/>
</dbReference>
<feature type="compositionally biased region" description="Low complexity" evidence="6">
    <location>
        <begin position="208"/>
        <end position="229"/>
    </location>
</feature>
<feature type="compositionally biased region" description="Low complexity" evidence="6">
    <location>
        <begin position="734"/>
        <end position="746"/>
    </location>
</feature>
<dbReference type="InterPro" id="IPR027267">
    <property type="entry name" value="AH/BAR_dom_sf"/>
</dbReference>
<proteinExistence type="inferred from homology"/>
<dbReference type="Pfam" id="PF02893">
    <property type="entry name" value="GRAM"/>
    <property type="match status" value="1"/>
</dbReference>
<evidence type="ECO:0000256" key="6">
    <source>
        <dbReference type="SAM" id="MobiDB-lite"/>
    </source>
</evidence>
<name>A0A077W8I7_9FUNG</name>
<feature type="region of interest" description="Disordered" evidence="6">
    <location>
        <begin position="420"/>
        <end position="481"/>
    </location>
</feature>
<feature type="region of interest" description="Disordered" evidence="6">
    <location>
        <begin position="184"/>
        <end position="229"/>
    </location>
</feature>
<sequence length="1221" mass="136001">MIINTFASILQCHLAFKTKMVSDLEDNLLHPLQQFMKHELKDFKEIRKAYERMSDKYEAQMQRYGALSKTKEASALREDAFQAYDVRKSFLRMSKDYFLRIIAFKANLEHVLVECFSCAMAAQVEEIDQATQSCSQSRSMLPGWQQWLDESKATSEYQLEKINKATQLLEHMMIRRIRPQRSLRNYTTPSNCDLTDAPLPPLDNVDNTSTSPSPRPQLSSSPLHRTSSIIGSGGGGTWIDECKEGYLYTRITIGKPARYSWVRRWFFVRDGYFGSCTISTINRVKGCIAINDKVKLADCDCHVTTDMDRRFCFEVGNGDSSIMVQAETEDDMQQWIRAIEDQKDASSSTTTEDKSPGPLLISRSLLDIRLEDSSTSTTVMSNSPLLSALSSSSSQKETVSIPTSTTTAKLISLMLENAPSLPPSVPATTEPSSLSSSTLPHVESNPQQPSPEIPARSSSNTPITANNTTTANNEIGSPASTSSWGMPWIKSGLSALSSTSSGTDVYFNGGDTFTNDPGMLIVWPSHIEMEAPVVHLNGYTGELASRQRELRRIFQSVPNDETVIEAFSASLYRQPTAKANTTTTSDDGIYDSEYGYSGRGYVTQNRLWFYSCTLMTCVNTIVIPLENIKAIRLERALSSSSHGMLMYVETKSQPPKTFCFGLWLEHAEIVGERLRIAVENSKSSEGESIQELFDMLRSIVSGRNKGRRPISHVTPASAIHAAVTPLTVQAYPHSPSQQRRPYRSSSGPASPCSEQQQPTGDDQETTAVSTSTNRLSAAADALTAAMEAASAPPSTASSPGPGGQKPSTSKNTNVNKPLPEGPVTCECTDHLDKLIAKITLPTSAKSLYQYMFSEKQSGQSTGKHGLWFKLNAAKQNSDPTISAWTTNSDNIMERTLTYVMPLNNPMVKSRDTEVIESQRILSEDDSRSYTILSITKTPSLPYADAFEPCIKYCITHVSPHSCQLTCHIGIKWLKSIMVKGMVSRAAMKGMNDTIDALIPILQSDVRLISAGKLEKHHEATTTPVGATTATRLPKERDQTTWSVSPIHSIIAIVLFLVFGYLFSWRAPKHDQGLTNDTMISEHHQEQQPPHIVWRAVFLRDLEDGLAQGNITLEHVNPRLYKSFQAERGGNSVGWKHTWFSARHQLMGAELKYTRERLGTLRYEVLTAFQLLNAMDRRILENEYWNWLIDEQLRCRSSNSNHQGSSRCNEILAERIDQKRIE</sequence>
<dbReference type="SUPFAM" id="SSF103657">
    <property type="entry name" value="BAR/IMD domain-like"/>
    <property type="match status" value="1"/>
</dbReference>